<feature type="compositionally biased region" description="Polar residues" evidence="1">
    <location>
        <begin position="1"/>
        <end position="25"/>
    </location>
</feature>
<accession>A0A6I4UG19</accession>
<name>A0A6I4UG19_9SPHN</name>
<dbReference type="Proteomes" id="UP000548685">
    <property type="component" value="Unassembled WGS sequence"/>
</dbReference>
<dbReference type="EMBL" id="WTYB01000001">
    <property type="protein sequence ID" value="MXP37822.1"/>
    <property type="molecule type" value="Genomic_DNA"/>
</dbReference>
<evidence type="ECO:0000313" key="4">
    <source>
        <dbReference type="Proteomes" id="UP000430021"/>
    </source>
</evidence>
<evidence type="ECO:0000313" key="5">
    <source>
        <dbReference type="Proteomes" id="UP000548685"/>
    </source>
</evidence>
<comment type="caution">
    <text evidence="3">The sequence shown here is derived from an EMBL/GenBank/DDBJ whole genome shotgun (WGS) entry which is preliminary data.</text>
</comment>
<evidence type="ECO:0000313" key="2">
    <source>
        <dbReference type="EMBL" id="MBB3774528.1"/>
    </source>
</evidence>
<reference evidence="2 5" key="2">
    <citation type="submission" date="2020-08" db="EMBL/GenBank/DDBJ databases">
        <title>Genomic Encyclopedia of Type Strains, Phase IV (KMG-IV): sequencing the most valuable type-strain genomes for metagenomic binning, comparative biology and taxonomic classification.</title>
        <authorList>
            <person name="Goeker M."/>
        </authorList>
    </citation>
    <scope>NUCLEOTIDE SEQUENCE [LARGE SCALE GENOMIC DNA]</scope>
    <source>
        <strain evidence="2 5">DSM 8510</strain>
    </source>
</reference>
<evidence type="ECO:0000313" key="3">
    <source>
        <dbReference type="EMBL" id="MXP37822.1"/>
    </source>
</evidence>
<dbReference type="AlphaFoldDB" id="A0A6I4UG19"/>
<protein>
    <submittedName>
        <fullName evidence="3">Uncharacterized protein</fullName>
    </submittedName>
</protein>
<dbReference type="Proteomes" id="UP000430021">
    <property type="component" value="Unassembled WGS sequence"/>
</dbReference>
<evidence type="ECO:0000256" key="1">
    <source>
        <dbReference type="SAM" id="MobiDB-lite"/>
    </source>
</evidence>
<dbReference type="RefSeq" id="WP_160759927.1">
    <property type="nucleotide sequence ID" value="NZ_BAAADZ010000002.1"/>
</dbReference>
<dbReference type="EMBL" id="JACICE010000001">
    <property type="protein sequence ID" value="MBB3774528.1"/>
    <property type="molecule type" value="Genomic_DNA"/>
</dbReference>
<gene>
    <name evidence="2" type="ORF">FHS52_000471</name>
    <name evidence="3" type="ORF">GRI59_04230</name>
</gene>
<feature type="compositionally biased region" description="Basic and acidic residues" evidence="1">
    <location>
        <begin position="36"/>
        <end position="46"/>
    </location>
</feature>
<organism evidence="3 4">
    <name type="scientific">Erythrobacter ramosus</name>
    <dbReference type="NCBI Taxonomy" id="35811"/>
    <lineage>
        <taxon>Bacteria</taxon>
        <taxon>Pseudomonadati</taxon>
        <taxon>Pseudomonadota</taxon>
        <taxon>Alphaproteobacteria</taxon>
        <taxon>Sphingomonadales</taxon>
        <taxon>Erythrobacteraceae</taxon>
        <taxon>Erythrobacter/Porphyrobacter group</taxon>
        <taxon>Erythrobacter</taxon>
    </lineage>
</organism>
<sequence length="46" mass="4741">MIRAATNTTATLSVTPAQAGAQSGKVQRPASLGPGLRRDDESETTK</sequence>
<feature type="region of interest" description="Disordered" evidence="1">
    <location>
        <begin position="1"/>
        <end position="46"/>
    </location>
</feature>
<keyword evidence="5" id="KW-1185">Reference proteome</keyword>
<reference evidence="3 4" key="1">
    <citation type="submission" date="2019-12" db="EMBL/GenBank/DDBJ databases">
        <title>Genomic-based taxomic classification of the family Erythrobacteraceae.</title>
        <authorList>
            <person name="Xu L."/>
        </authorList>
    </citation>
    <scope>NUCLEOTIDE SEQUENCE [LARGE SCALE GENOMIC DNA]</scope>
    <source>
        <strain evidence="3 4">JCM 10282</strain>
    </source>
</reference>
<proteinExistence type="predicted"/>